<gene>
    <name evidence="2" type="ORF">HJ536_08130</name>
</gene>
<reference evidence="2 3" key="1">
    <citation type="submission" date="2020-04" db="EMBL/GenBank/DDBJ databases">
        <title>Donghicola sp., a member of the Rhodobacteraceae family isolated from mangrove forest in Thailand.</title>
        <authorList>
            <person name="Charoenyingcharoen P."/>
            <person name="Yukphan P."/>
        </authorList>
    </citation>
    <scope>NUCLEOTIDE SEQUENCE [LARGE SCALE GENOMIC DNA]</scope>
    <source>
        <strain evidence="2 3">B5-SW-15</strain>
    </source>
</reference>
<dbReference type="Pfam" id="PF12760">
    <property type="entry name" value="Zn_ribbon_IS1595"/>
    <property type="match status" value="1"/>
</dbReference>
<dbReference type="Proteomes" id="UP000592216">
    <property type="component" value="Unassembled WGS sequence"/>
</dbReference>
<dbReference type="RefSeq" id="WP_177157364.1">
    <property type="nucleotide sequence ID" value="NZ_JABCJE010000003.1"/>
</dbReference>
<organism evidence="2 3">
    <name type="scientific">Donghicola mangrovi</name>
    <dbReference type="NCBI Taxonomy" id="2729614"/>
    <lineage>
        <taxon>Bacteria</taxon>
        <taxon>Pseudomonadati</taxon>
        <taxon>Pseudomonadota</taxon>
        <taxon>Alphaproteobacteria</taxon>
        <taxon>Rhodobacterales</taxon>
        <taxon>Roseobacteraceae</taxon>
        <taxon>Donghicola</taxon>
    </lineage>
</organism>
<feature type="domain" description="Transposase zinc-ribbon" evidence="1">
    <location>
        <begin position="136"/>
        <end position="181"/>
    </location>
</feature>
<protein>
    <submittedName>
        <fullName evidence="2">Transposase</fullName>
    </submittedName>
</protein>
<proteinExistence type="predicted"/>
<dbReference type="InterPro" id="IPR024442">
    <property type="entry name" value="Transposase_Zn_ribbon"/>
</dbReference>
<accession>A0A850QBN9</accession>
<evidence type="ECO:0000313" key="2">
    <source>
        <dbReference type="EMBL" id="NVO23321.1"/>
    </source>
</evidence>
<evidence type="ECO:0000313" key="3">
    <source>
        <dbReference type="Proteomes" id="UP000592216"/>
    </source>
</evidence>
<name>A0A850QBN9_9RHOB</name>
<evidence type="ECO:0000259" key="1">
    <source>
        <dbReference type="Pfam" id="PF12760"/>
    </source>
</evidence>
<comment type="caution">
    <text evidence="2">The sequence shown here is derived from an EMBL/GenBank/DDBJ whole genome shotgun (WGS) entry which is preliminary data.</text>
</comment>
<sequence length="294" mass="33132">MKTLLEHRGIWMNAAQPSSVTRWETGYVKSGAIKTLEFVDGDAVHSADMASNRSHHGQTCRAYVHHMTGSYGGAPLLRVRWCPRRVERFRRLPREILMQYCVAMEPSSLSEPELLRWYWMSLYVRLPDAGIAVTFPSEDAARERLLNVRWPNGIVCPVCEGDRVGQKTARDIYKCNSCGYQTSVTSGTALNSTNIPILLWLLAAEEYVIRQATGRKNMLTNARFMKFLGTRSNDTAVRVKRKLKADLEPGGVGMLLACICPPDDEAQLVEAPLRSDFDALTADVLQRNLTRSRR</sequence>
<dbReference type="EMBL" id="JABCJE010000003">
    <property type="protein sequence ID" value="NVO23321.1"/>
    <property type="molecule type" value="Genomic_DNA"/>
</dbReference>
<dbReference type="AlphaFoldDB" id="A0A850QBN9"/>